<evidence type="ECO:0000313" key="5">
    <source>
        <dbReference type="Proteomes" id="UP000054408"/>
    </source>
</evidence>
<dbReference type="EMBL" id="GL349434">
    <property type="protein sequence ID" value="KNC48818.1"/>
    <property type="molecule type" value="Genomic_DNA"/>
</dbReference>
<evidence type="ECO:0000313" key="4">
    <source>
        <dbReference type="EMBL" id="KNC48818.1"/>
    </source>
</evidence>
<dbReference type="GeneID" id="25560398"/>
<proteinExistence type="inferred from homology"/>
<dbReference type="Gene3D" id="3.20.20.80">
    <property type="entry name" value="Glycosidases"/>
    <property type="match status" value="1"/>
</dbReference>
<dbReference type="PANTHER" id="PTHR23208:SF36">
    <property type="entry name" value="LYSOZYME-RELATED"/>
    <property type="match status" value="1"/>
</dbReference>
<reference evidence="4 5" key="1">
    <citation type="submission" date="2010-05" db="EMBL/GenBank/DDBJ databases">
        <title>The Genome Sequence of Thecamonas trahens ATCC 50062.</title>
        <authorList>
            <consortium name="The Broad Institute Genome Sequencing Platform"/>
            <person name="Russ C."/>
            <person name="Cuomo C."/>
            <person name="Shea T."/>
            <person name="Young S.K."/>
            <person name="Zeng Q."/>
            <person name="Koehrsen M."/>
            <person name="Haas B."/>
            <person name="Borodovsky M."/>
            <person name="Guigo R."/>
            <person name="Alvarado L."/>
            <person name="Berlin A."/>
            <person name="Bochicchio J."/>
            <person name="Borenstein D."/>
            <person name="Chapman S."/>
            <person name="Chen Z."/>
            <person name="Freedman E."/>
            <person name="Gellesch M."/>
            <person name="Goldberg J."/>
            <person name="Griggs A."/>
            <person name="Gujja S."/>
            <person name="Heilman E."/>
            <person name="Heiman D."/>
            <person name="Hepburn T."/>
            <person name="Howarth C."/>
            <person name="Jen D."/>
            <person name="Larson L."/>
            <person name="Mehta T."/>
            <person name="Park D."/>
            <person name="Pearson M."/>
            <person name="Roberts A."/>
            <person name="Saif S."/>
            <person name="Shenoy N."/>
            <person name="Sisk P."/>
            <person name="Stolte C."/>
            <person name="Sykes S."/>
            <person name="Thomson T."/>
            <person name="Walk T."/>
            <person name="White J."/>
            <person name="Yandava C."/>
            <person name="Burger G."/>
            <person name="Gray M.W."/>
            <person name="Holland P.W.H."/>
            <person name="King N."/>
            <person name="Lang F.B.F."/>
            <person name="Roger A.J."/>
            <person name="Ruiz-Trillo I."/>
            <person name="Lander E."/>
            <person name="Nusbaum C."/>
        </authorList>
    </citation>
    <scope>NUCLEOTIDE SEQUENCE [LARGE SCALE GENOMIC DNA]</scope>
    <source>
        <strain evidence="4 5">ATCC 50062</strain>
    </source>
</reference>
<dbReference type="OMA" id="WSSPAMK"/>
<dbReference type="AlphaFoldDB" id="A0A0L0DBY4"/>
<dbReference type="SUPFAM" id="SSF51445">
    <property type="entry name" value="(Trans)glycosidases"/>
    <property type="match status" value="1"/>
</dbReference>
<accession>A0A0L0DBY4</accession>
<dbReference type="PANTHER" id="PTHR23208">
    <property type="entry name" value="LYSOZYME PROTEIN"/>
    <property type="match status" value="1"/>
</dbReference>
<evidence type="ECO:0000256" key="3">
    <source>
        <dbReference type="SAM" id="SignalP"/>
    </source>
</evidence>
<feature type="chain" id="PRO_5005537356" description="Lysozyme" evidence="3">
    <location>
        <begin position="29"/>
        <end position="222"/>
    </location>
</feature>
<dbReference type="GO" id="GO:0007165">
    <property type="term" value="P:signal transduction"/>
    <property type="evidence" value="ECO:0007669"/>
    <property type="project" value="TreeGrafter"/>
</dbReference>
<dbReference type="GO" id="GO:0009253">
    <property type="term" value="P:peptidoglycan catabolic process"/>
    <property type="evidence" value="ECO:0007669"/>
    <property type="project" value="InterPro"/>
</dbReference>
<feature type="signal peptide" evidence="3">
    <location>
        <begin position="1"/>
        <end position="28"/>
    </location>
</feature>
<protein>
    <recommendedName>
        <fullName evidence="6">Lysozyme</fullName>
    </recommendedName>
</protein>
<sequence length="222" mass="24030">MQTKVFSVAVLAIVAIVAMLAVPSQARAFGIDVSSGVSESQFSSGHRHGNFSFAIPRIWQSFGRGDPNGAANVRNAHAAGYSKVDGYAFICPNGGSVSSQISGLFSYLNDNHVNIDTVWLDVEAPSLWTGSVSGNRNYMTELIDAMNKSGLKYGIYSSPGEWSSLFGSWRIDFPRCWYATYDGSLSCSSEPFPGCRPMYKQFNDHDSFCSNAGFSCDVSVSC</sequence>
<dbReference type="InterPro" id="IPR051595">
    <property type="entry name" value="GH25_Enzymes"/>
</dbReference>
<dbReference type="GO" id="GO:0016998">
    <property type="term" value="P:cell wall macromolecule catabolic process"/>
    <property type="evidence" value="ECO:0007669"/>
    <property type="project" value="InterPro"/>
</dbReference>
<dbReference type="PROSITE" id="PS51904">
    <property type="entry name" value="GLYCOSYL_HYDROL_F25_2"/>
    <property type="match status" value="1"/>
</dbReference>
<organism evidence="4 5">
    <name type="scientific">Thecamonas trahens ATCC 50062</name>
    <dbReference type="NCBI Taxonomy" id="461836"/>
    <lineage>
        <taxon>Eukaryota</taxon>
        <taxon>Apusozoa</taxon>
        <taxon>Apusomonadida</taxon>
        <taxon>Apusomonadidae</taxon>
        <taxon>Thecamonas</taxon>
    </lineage>
</organism>
<evidence type="ECO:0008006" key="6">
    <source>
        <dbReference type="Google" id="ProtNLM"/>
    </source>
</evidence>
<evidence type="ECO:0000256" key="1">
    <source>
        <dbReference type="ARBA" id="ARBA00010646"/>
    </source>
</evidence>
<dbReference type="InterPro" id="IPR017853">
    <property type="entry name" value="GH"/>
</dbReference>
<dbReference type="InterPro" id="IPR002053">
    <property type="entry name" value="Glyco_hydro_25"/>
</dbReference>
<gene>
    <name evidence="4" type="ORF">AMSG_00599</name>
</gene>
<dbReference type="GO" id="GO:0003796">
    <property type="term" value="F:lysozyme activity"/>
    <property type="evidence" value="ECO:0007669"/>
    <property type="project" value="InterPro"/>
</dbReference>
<name>A0A0L0DBY4_THETB</name>
<keyword evidence="5" id="KW-1185">Reference proteome</keyword>
<dbReference type="STRING" id="461836.A0A0L0DBY4"/>
<comment type="similarity">
    <text evidence="1">Belongs to the glycosyl hydrolase 25 family.</text>
</comment>
<evidence type="ECO:0000256" key="2">
    <source>
        <dbReference type="ARBA" id="ARBA00022729"/>
    </source>
</evidence>
<dbReference type="Proteomes" id="UP000054408">
    <property type="component" value="Unassembled WGS sequence"/>
</dbReference>
<dbReference type="RefSeq" id="XP_013762869.1">
    <property type="nucleotide sequence ID" value="XM_013907415.1"/>
</dbReference>
<dbReference type="OrthoDB" id="2251794at2759"/>
<keyword evidence="2 3" id="KW-0732">Signal</keyword>